<dbReference type="AlphaFoldDB" id="A0A8J5K8P1"/>
<feature type="non-terminal residue" evidence="3">
    <location>
        <position position="134"/>
    </location>
</feature>
<comment type="caution">
    <text evidence="3">The sequence shown here is derived from an EMBL/GenBank/DDBJ whole genome shotgun (WGS) entry which is preliminary data.</text>
</comment>
<dbReference type="Pfam" id="PF22954">
    <property type="entry name" value="DUF7027"/>
    <property type="match status" value="1"/>
</dbReference>
<feature type="transmembrane region" description="Helical" evidence="1">
    <location>
        <begin position="12"/>
        <end position="30"/>
    </location>
</feature>
<dbReference type="EMBL" id="JAHLQT010020073">
    <property type="protein sequence ID" value="KAG7168553.1"/>
    <property type="molecule type" value="Genomic_DNA"/>
</dbReference>
<keyword evidence="1" id="KW-0812">Transmembrane</keyword>
<dbReference type="Proteomes" id="UP000747542">
    <property type="component" value="Unassembled WGS sequence"/>
</dbReference>
<evidence type="ECO:0000256" key="1">
    <source>
        <dbReference type="SAM" id="Phobius"/>
    </source>
</evidence>
<dbReference type="PANTHER" id="PTHR34609:SF17">
    <property type="entry name" value="GEO08273P1-RELATED"/>
    <property type="match status" value="1"/>
</dbReference>
<keyword evidence="1" id="KW-1133">Transmembrane helix</keyword>
<dbReference type="InterPro" id="IPR053077">
    <property type="entry name" value="MARVEL_domain_protein_3"/>
</dbReference>
<dbReference type="PANTHER" id="PTHR34609">
    <property type="entry name" value="GEO08273P1-RELATED"/>
    <property type="match status" value="1"/>
</dbReference>
<reference evidence="3" key="1">
    <citation type="journal article" date="2021" name="Sci. Adv.">
        <title>The American lobster genome reveals insights on longevity, neural, and immune adaptations.</title>
        <authorList>
            <person name="Polinski J.M."/>
            <person name="Zimin A.V."/>
            <person name="Clark K.F."/>
            <person name="Kohn A.B."/>
            <person name="Sadowski N."/>
            <person name="Timp W."/>
            <person name="Ptitsyn A."/>
            <person name="Khanna P."/>
            <person name="Romanova D.Y."/>
            <person name="Williams P."/>
            <person name="Greenwood S.J."/>
            <person name="Moroz L.L."/>
            <person name="Walt D.R."/>
            <person name="Bodnar A.G."/>
        </authorList>
    </citation>
    <scope>NUCLEOTIDE SEQUENCE</scope>
    <source>
        <strain evidence="3">GMGI-L3</strain>
    </source>
</reference>
<keyword evidence="1" id="KW-0472">Membrane</keyword>
<organism evidence="3 4">
    <name type="scientific">Homarus americanus</name>
    <name type="common">American lobster</name>
    <dbReference type="NCBI Taxonomy" id="6706"/>
    <lineage>
        <taxon>Eukaryota</taxon>
        <taxon>Metazoa</taxon>
        <taxon>Ecdysozoa</taxon>
        <taxon>Arthropoda</taxon>
        <taxon>Crustacea</taxon>
        <taxon>Multicrustacea</taxon>
        <taxon>Malacostraca</taxon>
        <taxon>Eumalacostraca</taxon>
        <taxon>Eucarida</taxon>
        <taxon>Decapoda</taxon>
        <taxon>Pleocyemata</taxon>
        <taxon>Astacidea</taxon>
        <taxon>Nephropoidea</taxon>
        <taxon>Nephropidae</taxon>
        <taxon>Homarus</taxon>
    </lineage>
</organism>
<proteinExistence type="predicted"/>
<sequence length="134" mass="15279">MRDQWALTKCCCCFDLSTGALFIGLLWMITRCLEISIRFTLLKFDKVNDWQLALCIPMFISVVSCISLVVGVIKERPAWMTPWLVIECFTLLLKIYSMVMAFVDADTLFGLACVADMILCSYFIFAVLSYSIKV</sequence>
<accession>A0A8J5K8P1</accession>
<feature type="transmembrane region" description="Helical" evidence="1">
    <location>
        <begin position="109"/>
        <end position="132"/>
    </location>
</feature>
<evidence type="ECO:0000259" key="2">
    <source>
        <dbReference type="Pfam" id="PF22954"/>
    </source>
</evidence>
<feature type="transmembrane region" description="Helical" evidence="1">
    <location>
        <begin position="50"/>
        <end position="72"/>
    </location>
</feature>
<evidence type="ECO:0000313" key="4">
    <source>
        <dbReference type="Proteomes" id="UP000747542"/>
    </source>
</evidence>
<protein>
    <recommendedName>
        <fullName evidence="2">DUF7027 domain-containing protein</fullName>
    </recommendedName>
</protein>
<evidence type="ECO:0000313" key="3">
    <source>
        <dbReference type="EMBL" id="KAG7168553.1"/>
    </source>
</evidence>
<feature type="domain" description="DUF7027" evidence="2">
    <location>
        <begin position="43"/>
        <end position="105"/>
    </location>
</feature>
<keyword evidence="4" id="KW-1185">Reference proteome</keyword>
<dbReference type="InterPro" id="IPR054291">
    <property type="entry name" value="DUF7027"/>
</dbReference>
<gene>
    <name evidence="3" type="ORF">Hamer_G002639</name>
</gene>
<name>A0A8J5K8P1_HOMAM</name>
<feature type="transmembrane region" description="Helical" evidence="1">
    <location>
        <begin position="84"/>
        <end position="103"/>
    </location>
</feature>